<dbReference type="InterPro" id="IPR019471">
    <property type="entry name" value="Interferon_reg_factor-3"/>
</dbReference>
<dbReference type="InterPro" id="IPR017855">
    <property type="entry name" value="SMAD-like_dom_sf"/>
</dbReference>
<evidence type="ECO:0000313" key="3">
    <source>
        <dbReference type="Proteomes" id="UP001108240"/>
    </source>
</evidence>
<dbReference type="AlphaFoldDB" id="A0A8C1D8T5"/>
<dbReference type="SMART" id="SM00348">
    <property type="entry name" value="IRF"/>
    <property type="match status" value="1"/>
</dbReference>
<dbReference type="Gene3D" id="2.60.200.10">
    <property type="match status" value="1"/>
</dbReference>
<dbReference type="GO" id="GO:0045893">
    <property type="term" value="P:positive regulation of DNA-templated transcription"/>
    <property type="evidence" value="ECO:0007669"/>
    <property type="project" value="UniProtKB-ARBA"/>
</dbReference>
<dbReference type="FunFam" id="2.60.200.10:FF:000014">
    <property type="entry name" value="Interferon regulatory factor 3"/>
    <property type="match status" value="1"/>
</dbReference>
<dbReference type="SUPFAM" id="SSF49879">
    <property type="entry name" value="SMAD/FHA domain"/>
    <property type="match status" value="1"/>
</dbReference>
<organism evidence="2 3">
    <name type="scientific">Cyprinus carpio carpio</name>
    <dbReference type="NCBI Taxonomy" id="630221"/>
    <lineage>
        <taxon>Eukaryota</taxon>
        <taxon>Metazoa</taxon>
        <taxon>Chordata</taxon>
        <taxon>Craniata</taxon>
        <taxon>Vertebrata</taxon>
        <taxon>Euteleostomi</taxon>
        <taxon>Actinopterygii</taxon>
        <taxon>Neopterygii</taxon>
        <taxon>Teleostei</taxon>
        <taxon>Ostariophysi</taxon>
        <taxon>Cypriniformes</taxon>
        <taxon>Cyprinidae</taxon>
        <taxon>Cyprininae</taxon>
        <taxon>Cyprinus</taxon>
    </lineage>
</organism>
<dbReference type="OMA" id="WEALSCK"/>
<dbReference type="InterPro" id="IPR008984">
    <property type="entry name" value="SMAD_FHA_dom_sf"/>
</dbReference>
<sequence>MSQPKPLFVPWLCEQIQSGCYPGVCWTDKEQGQFSIPWKHGLRQDSNSDDVLIFNATPHITFNAWAQTSAAGDGRINGDHSVWKRNFRSALRAKGFKMIFDNKNDAANPHKVFQFPSEAHSAALGSESSQETDFSPDLYVEDSDVFSKHPPQGLEQDFTGLNLQESPSRVHEVWNPDQLYLGLGDQALFQETSPCPESHYQIMDTHAPFSSPEGAMAAYQPDGEGVGHQGSNPMPKLETFFQIKVYYKGKMVKEQLVENDTGFRLTYQGNMDESYLMGSADLPVVRLPIPEGILDQIQAKHTNKILNNLGGLEIRRLDGVVWGHRWGLSRIYWGLCKHENSQTPRELSKNTPEAIYFFREYISGLMEFMQTSQESPSCTLYFFLGEKWPEPKMKPWEKKLIMIEVILTSLQDLKTIAVENGASSLQSVELQLSLEQMMELC</sequence>
<dbReference type="InterPro" id="IPR001346">
    <property type="entry name" value="Interferon_reg_fact_DNA-bd_dom"/>
</dbReference>
<accession>A0A8C1D8T5</accession>
<feature type="domain" description="IRF tryptophan pentad repeat" evidence="1">
    <location>
        <begin position="5"/>
        <end position="117"/>
    </location>
</feature>
<dbReference type="Ensembl" id="ENSCCRT00000062521.2">
    <property type="protein sequence ID" value="ENSCCRP00000057662.2"/>
    <property type="gene ID" value="ENSCCRG00000030888.2"/>
</dbReference>
<keyword evidence="3" id="KW-1185">Reference proteome</keyword>
<dbReference type="PROSITE" id="PS51507">
    <property type="entry name" value="IRF_2"/>
    <property type="match status" value="1"/>
</dbReference>
<dbReference type="InterPro" id="IPR036388">
    <property type="entry name" value="WH-like_DNA-bd_sf"/>
</dbReference>
<protein>
    <submittedName>
        <fullName evidence="2">Interferon regulatory factor 3</fullName>
    </submittedName>
</protein>
<proteinExistence type="predicted"/>
<dbReference type="InterPro" id="IPR036390">
    <property type="entry name" value="WH_DNA-bd_sf"/>
</dbReference>
<dbReference type="PANTHER" id="PTHR11949:SF1">
    <property type="entry name" value="INTERFERON REGULATORY FACTOR 3"/>
    <property type="match status" value="1"/>
</dbReference>
<dbReference type="Gene3D" id="1.10.10.10">
    <property type="entry name" value="Winged helix-like DNA-binding domain superfamily/Winged helix DNA-binding domain"/>
    <property type="match status" value="1"/>
</dbReference>
<name>A0A8C1D8T5_CYPCA</name>
<dbReference type="GO" id="GO:0000981">
    <property type="term" value="F:DNA-binding transcription factor activity, RNA polymerase II-specific"/>
    <property type="evidence" value="ECO:0007669"/>
    <property type="project" value="TreeGrafter"/>
</dbReference>
<dbReference type="Pfam" id="PF00605">
    <property type="entry name" value="IRF"/>
    <property type="match status" value="1"/>
</dbReference>
<dbReference type="Pfam" id="PF10401">
    <property type="entry name" value="IRF-3"/>
    <property type="match status" value="1"/>
</dbReference>
<dbReference type="PRINTS" id="PR00267">
    <property type="entry name" value="INTFRNREGFCT"/>
</dbReference>
<evidence type="ECO:0000259" key="1">
    <source>
        <dbReference type="PROSITE" id="PS51507"/>
    </source>
</evidence>
<dbReference type="SUPFAM" id="SSF46785">
    <property type="entry name" value="Winged helix' DNA-binding domain"/>
    <property type="match status" value="1"/>
</dbReference>
<dbReference type="SMART" id="SM01243">
    <property type="entry name" value="IRF-3"/>
    <property type="match status" value="1"/>
</dbReference>
<dbReference type="PANTHER" id="PTHR11949">
    <property type="entry name" value="INTERFERON REGULATORY FACTOR"/>
    <property type="match status" value="1"/>
</dbReference>
<reference evidence="2" key="2">
    <citation type="submission" date="2025-09" db="UniProtKB">
        <authorList>
            <consortium name="Ensembl"/>
        </authorList>
    </citation>
    <scope>IDENTIFICATION</scope>
</reference>
<evidence type="ECO:0000313" key="2">
    <source>
        <dbReference type="Ensembl" id="ENSCCRP00000057662.2"/>
    </source>
</evidence>
<dbReference type="GO" id="GO:0002376">
    <property type="term" value="P:immune system process"/>
    <property type="evidence" value="ECO:0007669"/>
    <property type="project" value="TreeGrafter"/>
</dbReference>
<dbReference type="Proteomes" id="UP001108240">
    <property type="component" value="Unplaced"/>
</dbReference>
<dbReference type="GO" id="GO:0005634">
    <property type="term" value="C:nucleus"/>
    <property type="evidence" value="ECO:0007669"/>
    <property type="project" value="TreeGrafter"/>
</dbReference>
<dbReference type="CDD" id="cd00103">
    <property type="entry name" value="IRF"/>
    <property type="match status" value="1"/>
</dbReference>
<reference evidence="2" key="1">
    <citation type="submission" date="2025-08" db="UniProtKB">
        <authorList>
            <consortium name="Ensembl"/>
        </authorList>
    </citation>
    <scope>IDENTIFICATION</scope>
</reference>
<dbReference type="GeneTree" id="ENSGT00940000160569"/>
<dbReference type="GO" id="GO:0000978">
    <property type="term" value="F:RNA polymerase II cis-regulatory region sequence-specific DNA binding"/>
    <property type="evidence" value="ECO:0007669"/>
    <property type="project" value="TreeGrafter"/>
</dbReference>